<keyword evidence="5 9" id="KW-0479">Metal-binding</keyword>
<dbReference type="AlphaFoldDB" id="B6GCG1"/>
<comment type="similarity">
    <text evidence="1">Belongs to the anaerobic coproporphyrinogen-III oxidase family. HemW subfamily.</text>
</comment>
<dbReference type="NCBIfam" id="TIGR00539">
    <property type="entry name" value="hemN_rel"/>
    <property type="match status" value="1"/>
</dbReference>
<evidence type="ECO:0000256" key="1">
    <source>
        <dbReference type="ARBA" id="ARBA00006100"/>
    </source>
</evidence>
<evidence type="ECO:0000313" key="12">
    <source>
        <dbReference type="EMBL" id="EEA89992.1"/>
    </source>
</evidence>
<dbReference type="GO" id="GO:0006779">
    <property type="term" value="P:porphyrin-containing compound biosynthetic process"/>
    <property type="evidence" value="ECO:0007669"/>
    <property type="project" value="InterPro"/>
</dbReference>
<dbReference type="InterPro" id="IPR058240">
    <property type="entry name" value="rSAM_sf"/>
</dbReference>
<evidence type="ECO:0000256" key="7">
    <source>
        <dbReference type="ARBA" id="ARBA00023014"/>
    </source>
</evidence>
<dbReference type="RefSeq" id="WP_006721417.1">
    <property type="nucleotide sequence ID" value="NZ_CP085935.1"/>
</dbReference>
<keyword evidence="12" id="KW-0560">Oxidoreductase</keyword>
<dbReference type="CDD" id="cd01335">
    <property type="entry name" value="Radical_SAM"/>
    <property type="match status" value="1"/>
</dbReference>
<dbReference type="InterPro" id="IPR004559">
    <property type="entry name" value="HemW-like"/>
</dbReference>
<organism evidence="12 13">
    <name type="scientific">Collinsella stercoris DSM 13279</name>
    <dbReference type="NCBI Taxonomy" id="445975"/>
    <lineage>
        <taxon>Bacteria</taxon>
        <taxon>Bacillati</taxon>
        <taxon>Actinomycetota</taxon>
        <taxon>Coriobacteriia</taxon>
        <taxon>Coriobacteriales</taxon>
        <taxon>Coriobacteriaceae</taxon>
        <taxon>Collinsella</taxon>
    </lineage>
</organism>
<dbReference type="EMBL" id="ABXJ01000105">
    <property type="protein sequence ID" value="EEA89992.1"/>
    <property type="molecule type" value="Genomic_DNA"/>
</dbReference>
<evidence type="ECO:0000256" key="8">
    <source>
        <dbReference type="ARBA" id="ARBA00023186"/>
    </source>
</evidence>
<evidence type="ECO:0000256" key="6">
    <source>
        <dbReference type="ARBA" id="ARBA00023004"/>
    </source>
</evidence>
<keyword evidence="9" id="KW-0963">Cytoplasm</keyword>
<comment type="subcellular location">
    <subcellularLocation>
        <location evidence="9">Cytoplasm</location>
    </subcellularLocation>
</comment>
<dbReference type="SFLD" id="SFLDF00562">
    <property type="entry name" value="HemN-like__clustered_with_heat"/>
    <property type="match status" value="1"/>
</dbReference>
<dbReference type="GO" id="GO:0004109">
    <property type="term" value="F:coproporphyrinogen oxidase activity"/>
    <property type="evidence" value="ECO:0007669"/>
    <property type="project" value="InterPro"/>
</dbReference>
<dbReference type="Pfam" id="PF04055">
    <property type="entry name" value="Radical_SAM"/>
    <property type="match status" value="1"/>
</dbReference>
<dbReference type="GeneID" id="98003469"/>
<dbReference type="SMART" id="SM00729">
    <property type="entry name" value="Elp3"/>
    <property type="match status" value="1"/>
</dbReference>
<dbReference type="HOGENOM" id="CLU_027579_2_0_11"/>
<dbReference type="GO" id="GO:0005737">
    <property type="term" value="C:cytoplasm"/>
    <property type="evidence" value="ECO:0007669"/>
    <property type="project" value="UniProtKB-SubCell"/>
</dbReference>
<dbReference type="eggNOG" id="COG0635">
    <property type="taxonomic scope" value="Bacteria"/>
</dbReference>
<name>B6GCG1_9ACTN</name>
<reference evidence="12 13" key="2">
    <citation type="submission" date="2008-10" db="EMBL/GenBank/DDBJ databases">
        <authorList>
            <person name="Fulton L."/>
            <person name="Clifton S."/>
            <person name="Fulton B."/>
            <person name="Xu J."/>
            <person name="Minx P."/>
            <person name="Pepin K.H."/>
            <person name="Johnson M."/>
            <person name="Thiruvilangam P."/>
            <person name="Bhonagiri V."/>
            <person name="Nash W.E."/>
            <person name="Mardis E.R."/>
            <person name="Wilson R.K."/>
        </authorList>
    </citation>
    <scope>NUCLEOTIDE SEQUENCE [LARGE SCALE GENOMIC DNA]</scope>
    <source>
        <strain evidence="12 13">DSM 13279</strain>
    </source>
</reference>
<keyword evidence="6 9" id="KW-0408">Iron</keyword>
<dbReference type="PANTHER" id="PTHR13932:SF5">
    <property type="entry name" value="RADICAL S-ADENOSYL METHIONINE DOMAIN-CONTAINING PROTEIN 1, MITOCHONDRIAL"/>
    <property type="match status" value="1"/>
</dbReference>
<dbReference type="PANTHER" id="PTHR13932">
    <property type="entry name" value="COPROPORPHYRINIGEN III OXIDASE"/>
    <property type="match status" value="1"/>
</dbReference>
<dbReference type="InterPro" id="IPR013785">
    <property type="entry name" value="Aldolase_TIM"/>
</dbReference>
<gene>
    <name evidence="12" type="ORF">COLSTE_01784</name>
</gene>
<evidence type="ECO:0000256" key="4">
    <source>
        <dbReference type="ARBA" id="ARBA00022691"/>
    </source>
</evidence>
<comment type="function">
    <text evidence="9">Probably acts as a heme chaperone, transferring heme to an unknown acceptor. Binds one molecule of heme per monomer, possibly covalently. Binds 1 [4Fe-4S] cluster. The cluster is coordinated with 3 cysteines and an exchangeable S-adenosyl-L-methionine.</text>
</comment>
<dbReference type="SFLD" id="SFLDS00029">
    <property type="entry name" value="Radical_SAM"/>
    <property type="match status" value="1"/>
</dbReference>
<feature type="region of interest" description="Disordered" evidence="10">
    <location>
        <begin position="297"/>
        <end position="337"/>
    </location>
</feature>
<dbReference type="Proteomes" id="UP000003560">
    <property type="component" value="Unassembled WGS sequence"/>
</dbReference>
<keyword evidence="8 9" id="KW-0143">Chaperone</keyword>
<feature type="compositionally biased region" description="Basic and acidic residues" evidence="10">
    <location>
        <begin position="305"/>
        <end position="337"/>
    </location>
</feature>
<evidence type="ECO:0000256" key="5">
    <source>
        <dbReference type="ARBA" id="ARBA00022723"/>
    </source>
</evidence>
<accession>B6GCG1</accession>
<evidence type="ECO:0000256" key="3">
    <source>
        <dbReference type="ARBA" id="ARBA00022617"/>
    </source>
</evidence>
<evidence type="ECO:0000313" key="13">
    <source>
        <dbReference type="Proteomes" id="UP000003560"/>
    </source>
</evidence>
<dbReference type="PROSITE" id="PS51918">
    <property type="entry name" value="RADICAL_SAM"/>
    <property type="match status" value="1"/>
</dbReference>
<sequence length="478" mass="51794">MRPVKYRALYLHIPFCRAKCLYCDFDSRALTGCALEDAIGAYCEGLSAQVDAHGNAGELSEVETVYVGGGTPSLLGDRLVGLVDRVRAYCEPVEFTCEANPESFTLDLAQALRAAGVTRISLGVQSLNASELKAIGRVHSAEQAMFAIAQAKAAGFSTSCDVMCGLPGQTLDTFAETLRSLVTLNPDHVSVYPLQLEDGTPLARMEEAGETEVPDEDFQAQCMDLAAEVLKEAGYERYEVASYAKPGHRCRHNIAYWTGKSYLGLGRSAASMLDVCKGECREARFIACPDVQKGEASWTRGEALSPKEEDLSSRSDARRGESLSSCPDERNGESLSAREKGLLLREEGLLSKGKALPPIDEDLSMDGLTSIRVSSDVARIRFKQLDDAGGQFETEELSVREATAEDLMLACRMTDGISADLLARATGIIPDDELSIACQQAVEKGLAVWDGGTLRPTHLGWLEGNELFGIFWNLAYES</sequence>
<feature type="domain" description="Radical SAM core" evidence="11">
    <location>
        <begin position="1"/>
        <end position="232"/>
    </location>
</feature>
<proteinExistence type="inferred from homology"/>
<reference evidence="12 13" key="1">
    <citation type="submission" date="2008-10" db="EMBL/GenBank/DDBJ databases">
        <title>Draft genome sequence of Collinsella stercoris (DSM 13279).</title>
        <authorList>
            <person name="Sudarsanam P."/>
            <person name="Ley R."/>
            <person name="Guruge J."/>
            <person name="Turnbaugh P.J."/>
            <person name="Mahowald M."/>
            <person name="Liep D."/>
            <person name="Gordon J."/>
        </authorList>
    </citation>
    <scope>NUCLEOTIDE SEQUENCE [LARGE SCALE GENOMIC DNA]</scope>
    <source>
        <strain evidence="12 13">DSM 13279</strain>
    </source>
</reference>
<evidence type="ECO:0000256" key="2">
    <source>
        <dbReference type="ARBA" id="ARBA00017228"/>
    </source>
</evidence>
<evidence type="ECO:0000259" key="11">
    <source>
        <dbReference type="PROSITE" id="PS51918"/>
    </source>
</evidence>
<keyword evidence="7 9" id="KW-0411">Iron-sulfur</keyword>
<evidence type="ECO:0000256" key="9">
    <source>
        <dbReference type="RuleBase" id="RU364116"/>
    </source>
</evidence>
<dbReference type="SUPFAM" id="SSF102114">
    <property type="entry name" value="Radical SAM enzymes"/>
    <property type="match status" value="2"/>
</dbReference>
<keyword evidence="9" id="KW-0004">4Fe-4S</keyword>
<keyword evidence="3 9" id="KW-0349">Heme</keyword>
<dbReference type="Gene3D" id="3.20.20.70">
    <property type="entry name" value="Aldolase class I"/>
    <property type="match status" value="1"/>
</dbReference>
<evidence type="ECO:0000256" key="10">
    <source>
        <dbReference type="SAM" id="MobiDB-lite"/>
    </source>
</evidence>
<dbReference type="InterPro" id="IPR006638">
    <property type="entry name" value="Elp3/MiaA/NifB-like_rSAM"/>
</dbReference>
<dbReference type="GO" id="GO:0051539">
    <property type="term" value="F:4 iron, 4 sulfur cluster binding"/>
    <property type="evidence" value="ECO:0007669"/>
    <property type="project" value="UniProtKB-UniRule"/>
</dbReference>
<dbReference type="STRING" id="445975.COLSTE_01784"/>
<dbReference type="GO" id="GO:0046872">
    <property type="term" value="F:metal ion binding"/>
    <property type="evidence" value="ECO:0007669"/>
    <property type="project" value="UniProtKB-UniRule"/>
</dbReference>
<dbReference type="InterPro" id="IPR007197">
    <property type="entry name" value="rSAM"/>
</dbReference>
<comment type="caution">
    <text evidence="12">The sequence shown here is derived from an EMBL/GenBank/DDBJ whole genome shotgun (WGS) entry which is preliminary data.</text>
</comment>
<keyword evidence="13" id="KW-1185">Reference proteome</keyword>
<dbReference type="InterPro" id="IPR034505">
    <property type="entry name" value="Coproporphyrinogen-III_oxidase"/>
</dbReference>
<dbReference type="SFLD" id="SFLDG01065">
    <property type="entry name" value="anaerobic_coproporphyrinogen-I"/>
    <property type="match status" value="1"/>
</dbReference>
<protein>
    <recommendedName>
        <fullName evidence="2 9">Heme chaperone HemW</fullName>
    </recommendedName>
</protein>
<keyword evidence="4 9" id="KW-0949">S-adenosyl-L-methionine</keyword>